<evidence type="ECO:0000256" key="1">
    <source>
        <dbReference type="ARBA" id="ARBA00004651"/>
    </source>
</evidence>
<dbReference type="Proteomes" id="UP000034235">
    <property type="component" value="Unassembled WGS sequence"/>
</dbReference>
<feature type="transmembrane region" description="Helical" evidence="8">
    <location>
        <begin position="141"/>
        <end position="160"/>
    </location>
</feature>
<evidence type="ECO:0000256" key="5">
    <source>
        <dbReference type="ARBA" id="ARBA00022692"/>
    </source>
</evidence>
<evidence type="ECO:0000313" key="10">
    <source>
        <dbReference type="EMBL" id="KKQ67270.1"/>
    </source>
</evidence>
<comment type="subcellular location">
    <subcellularLocation>
        <location evidence="1">Cell membrane</location>
        <topology evidence="1">Multi-pass membrane protein</topology>
    </subcellularLocation>
</comment>
<feature type="transmembrane region" description="Helical" evidence="8">
    <location>
        <begin position="112"/>
        <end position="129"/>
    </location>
</feature>
<feature type="transmembrane region" description="Helical" evidence="8">
    <location>
        <begin position="209"/>
        <end position="226"/>
    </location>
</feature>
<evidence type="ECO:0000256" key="4">
    <source>
        <dbReference type="ARBA" id="ARBA00022679"/>
    </source>
</evidence>
<organism evidence="10 11">
    <name type="scientific">Candidatus Daviesbacteria bacterium GW2011_GWA2_38_24</name>
    <dbReference type="NCBI Taxonomy" id="1618422"/>
    <lineage>
        <taxon>Bacteria</taxon>
        <taxon>Candidatus Daviesiibacteriota</taxon>
    </lineage>
</organism>
<dbReference type="GO" id="GO:0005886">
    <property type="term" value="C:plasma membrane"/>
    <property type="evidence" value="ECO:0007669"/>
    <property type="project" value="UniProtKB-SubCell"/>
</dbReference>
<dbReference type="Pfam" id="PF13231">
    <property type="entry name" value="PMT_2"/>
    <property type="match status" value="1"/>
</dbReference>
<dbReference type="EMBL" id="LBUP01000001">
    <property type="protein sequence ID" value="KKQ67270.1"/>
    <property type="molecule type" value="Genomic_DNA"/>
</dbReference>
<keyword evidence="6 8" id="KW-1133">Transmembrane helix</keyword>
<feature type="domain" description="Glycosyltransferase RgtA/B/C/D-like" evidence="9">
    <location>
        <begin position="64"/>
        <end position="213"/>
    </location>
</feature>
<evidence type="ECO:0000256" key="8">
    <source>
        <dbReference type="SAM" id="Phobius"/>
    </source>
</evidence>
<sequence length="514" mass="58281">MFRLLKSHLLTFSLGLSLLAVYLAFRLPNLTLQPIFADEAIYIRWAQIMKSEPSLRFLPLSDGKTPLFMWMMMPLFKIFDDPLFAGRFLSALAGVGTLSGVFILGWKFFNKSVGILSALFVAVTPYIVFFDRMALVDSMLAAFSVWSLLLALLLIRYQRIDLSLFLGYLLGGAMITKTPGFFNILVLPMTLITFNWFAKNRQLKLLKQFGLWIISVATAMGIYNILRLGPGFVNLNSRNQDYIFSPERLLSNPLDPFIPHLNDILDWFPKLLTFPLSILLLISIFWVFYKRNLTAITILVWALIPLIIQMLLLKTFTARYILFSMPPLLIVSAFALIDMVATYKNKIKWFLPIFLGLFLSFAIMINSNFLFSPEKANLSKGERTGYFEDWTAGYGLKEIAQYLIDQSQKGLVVVGTEGSFGTLPDGLQIYLEKHAHTVPAGNQVIVMGGTATISAQLLEATKDHPTYFVANKSRFNKTLPYLELVKEYPKFKGPNSEQDAILLFKLNPQTKSNQ</sequence>
<dbReference type="InterPro" id="IPR038731">
    <property type="entry name" value="RgtA/B/C-like"/>
</dbReference>
<keyword evidence="3" id="KW-0328">Glycosyltransferase</keyword>
<dbReference type="PANTHER" id="PTHR33908">
    <property type="entry name" value="MANNOSYLTRANSFERASE YKCB-RELATED"/>
    <property type="match status" value="1"/>
</dbReference>
<evidence type="ECO:0000256" key="6">
    <source>
        <dbReference type="ARBA" id="ARBA00022989"/>
    </source>
</evidence>
<reference evidence="10 11" key="1">
    <citation type="journal article" date="2015" name="Nature">
        <title>rRNA introns, odd ribosomes, and small enigmatic genomes across a large radiation of phyla.</title>
        <authorList>
            <person name="Brown C.T."/>
            <person name="Hug L.A."/>
            <person name="Thomas B.C."/>
            <person name="Sharon I."/>
            <person name="Castelle C.J."/>
            <person name="Singh A."/>
            <person name="Wilkins M.J."/>
            <person name="Williams K.H."/>
            <person name="Banfield J.F."/>
        </authorList>
    </citation>
    <scope>NUCLEOTIDE SEQUENCE [LARGE SCALE GENOMIC DNA]</scope>
</reference>
<evidence type="ECO:0000256" key="7">
    <source>
        <dbReference type="ARBA" id="ARBA00023136"/>
    </source>
</evidence>
<proteinExistence type="predicted"/>
<evidence type="ECO:0000313" key="11">
    <source>
        <dbReference type="Proteomes" id="UP000034235"/>
    </source>
</evidence>
<comment type="caution">
    <text evidence="10">The sequence shown here is derived from an EMBL/GenBank/DDBJ whole genome shotgun (WGS) entry which is preliminary data.</text>
</comment>
<keyword evidence="2" id="KW-1003">Cell membrane</keyword>
<feature type="transmembrane region" description="Helical" evidence="8">
    <location>
        <begin position="318"/>
        <end position="337"/>
    </location>
</feature>
<gene>
    <name evidence="10" type="ORF">US86_C0001G0197</name>
</gene>
<accession>A0A0G0JVX5</accession>
<keyword evidence="7 8" id="KW-0472">Membrane</keyword>
<feature type="transmembrane region" description="Helical" evidence="8">
    <location>
        <begin position="180"/>
        <end position="197"/>
    </location>
</feature>
<dbReference type="GO" id="GO:0009103">
    <property type="term" value="P:lipopolysaccharide biosynthetic process"/>
    <property type="evidence" value="ECO:0007669"/>
    <property type="project" value="UniProtKB-ARBA"/>
</dbReference>
<dbReference type="AlphaFoldDB" id="A0A0G0JVX5"/>
<protein>
    <submittedName>
        <fullName evidence="10">Oligosaccharyl transferase STT3 subunit</fullName>
    </submittedName>
</protein>
<keyword evidence="4 10" id="KW-0808">Transferase</keyword>
<dbReference type="PANTHER" id="PTHR33908:SF11">
    <property type="entry name" value="MEMBRANE PROTEIN"/>
    <property type="match status" value="1"/>
</dbReference>
<feature type="transmembrane region" description="Helical" evidence="8">
    <location>
        <begin position="88"/>
        <end position="106"/>
    </location>
</feature>
<evidence type="ECO:0000256" key="3">
    <source>
        <dbReference type="ARBA" id="ARBA00022676"/>
    </source>
</evidence>
<feature type="transmembrane region" description="Helical" evidence="8">
    <location>
        <begin position="295"/>
        <end position="312"/>
    </location>
</feature>
<evidence type="ECO:0000256" key="2">
    <source>
        <dbReference type="ARBA" id="ARBA00022475"/>
    </source>
</evidence>
<dbReference type="GO" id="GO:0016763">
    <property type="term" value="F:pentosyltransferase activity"/>
    <property type="evidence" value="ECO:0007669"/>
    <property type="project" value="TreeGrafter"/>
</dbReference>
<name>A0A0G0JVX5_9BACT</name>
<dbReference type="InterPro" id="IPR050297">
    <property type="entry name" value="LipidA_mod_glycosyltrf_83"/>
</dbReference>
<feature type="transmembrane region" description="Helical" evidence="8">
    <location>
        <begin position="267"/>
        <end position="288"/>
    </location>
</feature>
<feature type="transmembrane region" description="Helical" evidence="8">
    <location>
        <begin position="349"/>
        <end position="371"/>
    </location>
</feature>
<evidence type="ECO:0000259" key="9">
    <source>
        <dbReference type="Pfam" id="PF13231"/>
    </source>
</evidence>
<keyword evidence="5 8" id="KW-0812">Transmembrane</keyword>